<dbReference type="SUPFAM" id="SSF52540">
    <property type="entry name" value="P-loop containing nucleoside triphosphate hydrolases"/>
    <property type="match status" value="1"/>
</dbReference>
<proteinExistence type="predicted"/>
<reference evidence="2" key="1">
    <citation type="journal article" date="2019" name="Int. J. Syst. Evol. Microbiol.">
        <title>The Global Catalogue of Microorganisms (GCM) 10K type strain sequencing project: providing services to taxonomists for standard genome sequencing and annotation.</title>
        <authorList>
            <consortium name="The Broad Institute Genomics Platform"/>
            <consortium name="The Broad Institute Genome Sequencing Center for Infectious Disease"/>
            <person name="Wu L."/>
            <person name="Ma J."/>
        </authorList>
    </citation>
    <scope>NUCLEOTIDE SEQUENCE [LARGE SCALE GENOMIC DNA]</scope>
    <source>
        <strain evidence="2">KCTC 32255</strain>
    </source>
</reference>
<dbReference type="Proteomes" id="UP001596337">
    <property type="component" value="Unassembled WGS sequence"/>
</dbReference>
<organism evidence="1 2">
    <name type="scientific">Haloechinothrix salitolerans</name>
    <dbReference type="NCBI Taxonomy" id="926830"/>
    <lineage>
        <taxon>Bacteria</taxon>
        <taxon>Bacillati</taxon>
        <taxon>Actinomycetota</taxon>
        <taxon>Actinomycetes</taxon>
        <taxon>Pseudonocardiales</taxon>
        <taxon>Pseudonocardiaceae</taxon>
        <taxon>Haloechinothrix</taxon>
    </lineage>
</organism>
<gene>
    <name evidence="1" type="ORF">ACFQGD_20325</name>
</gene>
<evidence type="ECO:0008006" key="3">
    <source>
        <dbReference type="Google" id="ProtNLM"/>
    </source>
</evidence>
<accession>A0ABW2C2G2</accession>
<sequence length="407" mass="45952">MTSPSLPTVENSQRVYLHIGAPKTGTSYLQHVMARKRSQLLELGLLYPKSDNEGHFLAAHDLRGLDYYGISGSKIAGTWGRLVAEVCAWDGPSVISHEMFSLADADTVRRAMRDLDGLEVHIVMTARDLARQIPAHWQEDIKNRGLLTYADYLHSLKRIDDTVNPFFANIFWEYQNLPDVLRRWTADISPERVHIVTAPPRDAAGKDTLWMRFARTVGIDPEQCPADVTPRNPSMGLVETNLLRRLNAKIIDEMNGPSYHNMIKHYLAVNVLAARSGSVPLRLPAEEHGWVTEQAKEIVHELREAKYHVVGDLEELIPVWEGDDTAPRHPDSATDAELLDASIDALVGILHRLDNLRNKLHVMQKRNGLSPTKLAAQRAARRYPKLAVTARAATAFSRRMRNRRDTR</sequence>
<dbReference type="EMBL" id="JBHSXX010000001">
    <property type="protein sequence ID" value="MFC6869487.1"/>
    <property type="molecule type" value="Genomic_DNA"/>
</dbReference>
<evidence type="ECO:0000313" key="1">
    <source>
        <dbReference type="EMBL" id="MFC6869487.1"/>
    </source>
</evidence>
<name>A0ABW2C2G2_9PSEU</name>
<protein>
    <recommendedName>
        <fullName evidence="3">Sulfotransferase family protein</fullName>
    </recommendedName>
</protein>
<dbReference type="Gene3D" id="3.40.50.300">
    <property type="entry name" value="P-loop containing nucleotide triphosphate hydrolases"/>
    <property type="match status" value="1"/>
</dbReference>
<dbReference type="InterPro" id="IPR027417">
    <property type="entry name" value="P-loop_NTPase"/>
</dbReference>
<dbReference type="RefSeq" id="WP_345399090.1">
    <property type="nucleotide sequence ID" value="NZ_BAABLA010000082.1"/>
</dbReference>
<evidence type="ECO:0000313" key="2">
    <source>
        <dbReference type="Proteomes" id="UP001596337"/>
    </source>
</evidence>
<comment type="caution">
    <text evidence="1">The sequence shown here is derived from an EMBL/GenBank/DDBJ whole genome shotgun (WGS) entry which is preliminary data.</text>
</comment>
<keyword evidence="2" id="KW-1185">Reference proteome</keyword>